<gene>
    <name evidence="7" type="ORF">UFOPK2598_00498</name>
</gene>
<evidence type="ECO:0000256" key="4">
    <source>
        <dbReference type="SAM" id="Coils"/>
    </source>
</evidence>
<feature type="region of interest" description="Disordered" evidence="5">
    <location>
        <begin position="1"/>
        <end position="39"/>
    </location>
</feature>
<feature type="compositionally biased region" description="Basic residues" evidence="5">
    <location>
        <begin position="54"/>
        <end position="64"/>
    </location>
</feature>
<reference evidence="7" key="1">
    <citation type="submission" date="2020-05" db="EMBL/GenBank/DDBJ databases">
        <authorList>
            <person name="Chiriac C."/>
            <person name="Salcher M."/>
            <person name="Ghai R."/>
            <person name="Kavagutti S V."/>
        </authorList>
    </citation>
    <scope>NUCLEOTIDE SEQUENCE</scope>
</reference>
<sequence length="283" mass="30465">MNLEILEETGGSVPKKTAAKKAVKKAPAKSAKKAVKKAPAKKVIKKAVKKAVKKAPAKAAKKVATKAASPAKRSPNIVKPSLAKSGKKPVGKPFPAKLQSTTKGNSTTITVTPNEVAVAEVVVEERRLTMLPPPRPNKTIKKGVGLKPIKSAPAPLVISEGAENWTATEMKAMRSELTKDLTRLRAELAEVESGMEDLIAAAGMGAGDDQADAGTKTFEREHEMSLVYNARDMVIQTERALERIENKSYGRCEECGNSIGKARLQVFPRATLCMSCKQKEERR</sequence>
<evidence type="ECO:0000259" key="6">
    <source>
        <dbReference type="Pfam" id="PF01258"/>
    </source>
</evidence>
<feature type="coiled-coil region" evidence="4">
    <location>
        <begin position="167"/>
        <end position="201"/>
    </location>
</feature>
<dbReference type="Pfam" id="PF01258">
    <property type="entry name" value="zf-dskA_traR"/>
    <property type="match status" value="1"/>
</dbReference>
<proteinExistence type="predicted"/>
<dbReference type="InterPro" id="IPR020458">
    <property type="entry name" value="Znf_DskA_TraR_CS"/>
</dbReference>
<dbReference type="AlphaFoldDB" id="A0A6J6PKC8"/>
<dbReference type="PROSITE" id="PS51128">
    <property type="entry name" value="ZF_DKSA_2"/>
    <property type="match status" value="1"/>
</dbReference>
<dbReference type="Gene3D" id="1.20.120.910">
    <property type="entry name" value="DksA, coiled-coil domain"/>
    <property type="match status" value="1"/>
</dbReference>
<dbReference type="PANTHER" id="PTHR33823:SF2">
    <property type="entry name" value="RNA POLYMERASE-BINDING TRANSCRIPTION FACTOR DKSA"/>
    <property type="match status" value="1"/>
</dbReference>
<dbReference type="EMBL" id="CAEZXV010000034">
    <property type="protein sequence ID" value="CAB4699129.1"/>
    <property type="molecule type" value="Genomic_DNA"/>
</dbReference>
<feature type="domain" description="Zinc finger DksA/TraR C4-type" evidence="6">
    <location>
        <begin position="248"/>
        <end position="282"/>
    </location>
</feature>
<dbReference type="SUPFAM" id="SSF109635">
    <property type="entry name" value="DnaK suppressor protein DksA, alpha-hairpin domain"/>
    <property type="match status" value="1"/>
</dbReference>
<protein>
    <submittedName>
        <fullName evidence="7">Unannotated protein</fullName>
    </submittedName>
</protein>
<evidence type="ECO:0000256" key="1">
    <source>
        <dbReference type="ARBA" id="ARBA00022723"/>
    </source>
</evidence>
<dbReference type="InterPro" id="IPR037187">
    <property type="entry name" value="DnaK_N"/>
</dbReference>
<keyword evidence="2" id="KW-0863">Zinc-finger</keyword>
<evidence type="ECO:0000256" key="5">
    <source>
        <dbReference type="SAM" id="MobiDB-lite"/>
    </source>
</evidence>
<keyword evidence="1" id="KW-0479">Metal-binding</keyword>
<keyword evidence="3" id="KW-0862">Zinc</keyword>
<accession>A0A6J6PKC8</accession>
<evidence type="ECO:0000313" key="7">
    <source>
        <dbReference type="EMBL" id="CAB4699129.1"/>
    </source>
</evidence>
<feature type="region of interest" description="Disordered" evidence="5">
    <location>
        <begin position="54"/>
        <end position="108"/>
    </location>
</feature>
<dbReference type="PROSITE" id="PS01102">
    <property type="entry name" value="ZF_DKSA_1"/>
    <property type="match status" value="1"/>
</dbReference>
<evidence type="ECO:0000256" key="2">
    <source>
        <dbReference type="ARBA" id="ARBA00022771"/>
    </source>
</evidence>
<feature type="compositionally biased region" description="Polar residues" evidence="5">
    <location>
        <begin position="98"/>
        <end position="108"/>
    </location>
</feature>
<dbReference type="GO" id="GO:0008270">
    <property type="term" value="F:zinc ion binding"/>
    <property type="evidence" value="ECO:0007669"/>
    <property type="project" value="UniProtKB-KW"/>
</dbReference>
<dbReference type="InterPro" id="IPR000962">
    <property type="entry name" value="Znf_DskA_TraR"/>
</dbReference>
<dbReference type="SUPFAM" id="SSF57716">
    <property type="entry name" value="Glucocorticoid receptor-like (DNA-binding domain)"/>
    <property type="match status" value="1"/>
</dbReference>
<keyword evidence="4" id="KW-0175">Coiled coil</keyword>
<feature type="compositionally biased region" description="Basic residues" evidence="5">
    <location>
        <begin position="17"/>
        <end position="39"/>
    </location>
</feature>
<organism evidence="7">
    <name type="scientific">freshwater metagenome</name>
    <dbReference type="NCBI Taxonomy" id="449393"/>
    <lineage>
        <taxon>unclassified sequences</taxon>
        <taxon>metagenomes</taxon>
        <taxon>ecological metagenomes</taxon>
    </lineage>
</organism>
<evidence type="ECO:0000256" key="3">
    <source>
        <dbReference type="ARBA" id="ARBA00022833"/>
    </source>
</evidence>
<dbReference type="PANTHER" id="PTHR33823">
    <property type="entry name" value="RNA POLYMERASE-BINDING TRANSCRIPTION FACTOR DKSA-RELATED"/>
    <property type="match status" value="1"/>
</dbReference>
<name>A0A6J6PKC8_9ZZZZ</name>